<dbReference type="Proteomes" id="UP000092445">
    <property type="component" value="Unassembled WGS sequence"/>
</dbReference>
<reference evidence="2" key="1">
    <citation type="submission" date="2014-03" db="EMBL/GenBank/DDBJ databases">
        <authorList>
            <person name="Aksoy S."/>
            <person name="Warren W."/>
            <person name="Wilson R.K."/>
        </authorList>
    </citation>
    <scope>NUCLEOTIDE SEQUENCE [LARGE SCALE GENOMIC DNA]</scope>
    <source>
        <strain evidence="2">IAEA</strain>
    </source>
</reference>
<dbReference type="AlphaFoldDB" id="A0A1B0AIJ1"/>
<proteinExistence type="predicted"/>
<dbReference type="VEuPathDB" id="VectorBase:GPAI046873"/>
<dbReference type="EnsemblMetazoa" id="GPAI046873-RA">
    <property type="protein sequence ID" value="GPAI046873-PA"/>
    <property type="gene ID" value="GPAI046873"/>
</dbReference>
<sequence length="262" mass="28903">MEASSNSSLENSLMNVEKKICDLALEQYNRGLQAINELRAELLQLLSVRNRANFLSQYLHLFSAPKIEPPVFVGTIEGRLRHVGGLMSGSCERGNILAAVALSIVFAALGNIFLRVVPTLFTNWVTSPLFVGIILRRAKHKSIQRLASEPRVTSTVFNNCSFDGVEDSANHEFFNRKFSAKGLKGVTGAMSTSLTVFIESQFSPLNRRTIVATAASAPTCSANFRRAETVNVCAVNKRINDLLTAHPLGLQTRNSQYFPHNY</sequence>
<accession>A0A1B0AIJ1</accession>
<evidence type="ECO:0000313" key="2">
    <source>
        <dbReference type="Proteomes" id="UP000092445"/>
    </source>
</evidence>
<reference evidence="1" key="2">
    <citation type="submission" date="2020-05" db="UniProtKB">
        <authorList>
            <consortium name="EnsemblMetazoa"/>
        </authorList>
    </citation>
    <scope>IDENTIFICATION</scope>
    <source>
        <strain evidence="1">IAEA</strain>
    </source>
</reference>
<keyword evidence="2" id="KW-1185">Reference proteome</keyword>
<name>A0A1B0AIJ1_GLOPL</name>
<protein>
    <submittedName>
        <fullName evidence="1">Uncharacterized protein</fullName>
    </submittedName>
</protein>
<organism evidence="1 2">
    <name type="scientific">Glossina pallidipes</name>
    <name type="common">Tsetse fly</name>
    <dbReference type="NCBI Taxonomy" id="7398"/>
    <lineage>
        <taxon>Eukaryota</taxon>
        <taxon>Metazoa</taxon>
        <taxon>Ecdysozoa</taxon>
        <taxon>Arthropoda</taxon>
        <taxon>Hexapoda</taxon>
        <taxon>Insecta</taxon>
        <taxon>Pterygota</taxon>
        <taxon>Neoptera</taxon>
        <taxon>Endopterygota</taxon>
        <taxon>Diptera</taxon>
        <taxon>Brachycera</taxon>
        <taxon>Muscomorpha</taxon>
        <taxon>Hippoboscoidea</taxon>
        <taxon>Glossinidae</taxon>
        <taxon>Glossina</taxon>
    </lineage>
</organism>
<evidence type="ECO:0000313" key="1">
    <source>
        <dbReference type="EnsemblMetazoa" id="GPAI046873-PA"/>
    </source>
</evidence>